<feature type="compositionally biased region" description="Acidic residues" evidence="2">
    <location>
        <begin position="582"/>
        <end position="597"/>
    </location>
</feature>
<evidence type="ECO:0000256" key="2">
    <source>
        <dbReference type="SAM" id="MobiDB-lite"/>
    </source>
</evidence>
<proteinExistence type="inferred from homology"/>
<feature type="region of interest" description="Disordered" evidence="2">
    <location>
        <begin position="276"/>
        <end position="339"/>
    </location>
</feature>
<feature type="compositionally biased region" description="Acidic residues" evidence="2">
    <location>
        <begin position="547"/>
        <end position="559"/>
    </location>
</feature>
<feature type="region of interest" description="Disordered" evidence="2">
    <location>
        <begin position="512"/>
        <end position="569"/>
    </location>
</feature>
<evidence type="ECO:0000313" key="4">
    <source>
        <dbReference type="EMBL" id="GLI64154.1"/>
    </source>
</evidence>
<sequence length="652" mass="70503">MTEAKDSSRALPPDDAKSLLATSALTIVRIKRRRDDPAEPEIILEAAGAHRSKQPRYDQVLLQFQGLSVMAAAAPSAPRQRFRRLQTMEVSVFEALSENEVLRLLRAQSGAGARTSNDSATRQPTADVAGAVVTDAAASSGCLALAPGLSDGQMQAALSLAGPGLDQGQMSELRHDVGQQQRKAPVKSAHVPNRESRIAALRMSQKQAATAARYKQIRRKREAVSGDGAGSGLLQMYELERLPLTKPHGSTSGRGVNRGQGRNLEVQVTLQGQAAQLVQQQQQQPLQDSSTSSASSKRGPLEQSPDMRTQPQPPEPQPQPRQEEPSGQAARNREGEEEEGLLQRYAPLVDEVIKSLSVQDPQAVRRIPARPKRAMTAAASTRAVAAPAPVSQPAAASPMETHVAVQAAAGDSAMAEATGSSALEVGRTASCPMDVAKAESIGRAECQMSDDGDGFVYDVYVPVFDNAEGGMEEDMWPWLDAPSAVDLAVPVIEVAENDDEIFWAGQLGVETAAAEEHDSEDSNAESYYANSYPDEESSYGNDGGSGGDDDELDELDPADADVGGGNSWSTALAMRRRQGAFSDEDDEDDEDDDAVEEEIFGRRSHSRRVRHAKMLSCYRAEEEDYSEHSSYLSEEEERREAQERRHRAMFLR</sequence>
<evidence type="ECO:0000259" key="3">
    <source>
        <dbReference type="Pfam" id="PF08574"/>
    </source>
</evidence>
<dbReference type="Proteomes" id="UP001165090">
    <property type="component" value="Unassembled WGS sequence"/>
</dbReference>
<evidence type="ECO:0000256" key="1">
    <source>
        <dbReference type="ARBA" id="ARBA00010218"/>
    </source>
</evidence>
<protein>
    <recommendedName>
        <fullName evidence="3">Transcription factor Iwr1 domain-containing protein</fullName>
    </recommendedName>
</protein>
<feature type="region of interest" description="Disordered" evidence="2">
    <location>
        <begin position="578"/>
        <end position="597"/>
    </location>
</feature>
<dbReference type="InterPro" id="IPR013883">
    <property type="entry name" value="TF_Iwr1_dom"/>
</dbReference>
<feature type="domain" description="Transcription factor Iwr1" evidence="3">
    <location>
        <begin position="454"/>
        <end position="536"/>
    </location>
</feature>
<keyword evidence="5" id="KW-1185">Reference proteome</keyword>
<dbReference type="Pfam" id="PF08574">
    <property type="entry name" value="Iwr1"/>
    <property type="match status" value="1"/>
</dbReference>
<dbReference type="EMBL" id="BSDZ01000017">
    <property type="protein sequence ID" value="GLI64154.1"/>
    <property type="molecule type" value="Genomic_DNA"/>
</dbReference>
<gene>
    <name evidence="4" type="ORF">VaNZ11_007339</name>
</gene>
<name>A0ABQ5S326_9CHLO</name>
<feature type="compositionally biased region" description="Low complexity" evidence="2">
    <location>
        <begin position="276"/>
        <end position="287"/>
    </location>
</feature>
<comment type="caution">
    <text evidence="4">The sequence shown here is derived from an EMBL/GenBank/DDBJ whole genome shotgun (WGS) entry which is preliminary data.</text>
</comment>
<organism evidence="4 5">
    <name type="scientific">Volvox africanus</name>
    <dbReference type="NCBI Taxonomy" id="51714"/>
    <lineage>
        <taxon>Eukaryota</taxon>
        <taxon>Viridiplantae</taxon>
        <taxon>Chlorophyta</taxon>
        <taxon>core chlorophytes</taxon>
        <taxon>Chlorophyceae</taxon>
        <taxon>CS clade</taxon>
        <taxon>Chlamydomonadales</taxon>
        <taxon>Volvocaceae</taxon>
        <taxon>Volvox</taxon>
    </lineage>
</organism>
<feature type="region of interest" description="Disordered" evidence="2">
    <location>
        <begin position="619"/>
        <end position="652"/>
    </location>
</feature>
<accession>A0ABQ5S326</accession>
<reference evidence="4 5" key="1">
    <citation type="journal article" date="2023" name="IScience">
        <title>Expanded male sex-determining region conserved during the evolution of homothallism in the green alga Volvox.</title>
        <authorList>
            <person name="Yamamoto K."/>
            <person name="Matsuzaki R."/>
            <person name="Mahakham W."/>
            <person name="Heman W."/>
            <person name="Sekimoto H."/>
            <person name="Kawachi M."/>
            <person name="Minakuchi Y."/>
            <person name="Toyoda A."/>
            <person name="Nozaki H."/>
        </authorList>
    </citation>
    <scope>NUCLEOTIDE SEQUENCE [LARGE SCALE GENOMIC DNA]</scope>
    <source>
        <strain evidence="4 5">NIES-4468</strain>
    </source>
</reference>
<comment type="similarity">
    <text evidence="1">Belongs to the IWR1/SLC7A6OS family.</text>
</comment>
<evidence type="ECO:0000313" key="5">
    <source>
        <dbReference type="Proteomes" id="UP001165090"/>
    </source>
</evidence>